<protein>
    <recommendedName>
        <fullName evidence="3">Ubiquitin-like domain-containing protein</fullName>
    </recommendedName>
</protein>
<feature type="region of interest" description="Disordered" evidence="1">
    <location>
        <begin position="1"/>
        <end position="114"/>
    </location>
</feature>
<reference evidence="2" key="1">
    <citation type="submission" date="2017-04" db="EMBL/GenBank/DDBJ databases">
        <title>Population genomics of picophytoplankton unveils novel chromosome hypervariability.</title>
        <authorList>
            <consortium name="DOE Joint Genome Institute"/>
            <person name="Blanc-Mathieu R."/>
            <person name="Krasovec M."/>
            <person name="Hebrard M."/>
            <person name="Yau S."/>
            <person name="Desgranges E."/>
            <person name="Martin J."/>
            <person name="Schackwitz W."/>
            <person name="Kuo A."/>
            <person name="Salin G."/>
            <person name="Donnadieu C."/>
            <person name="Desdevises Y."/>
            <person name="Sanchez-Ferandin S."/>
            <person name="Moreau H."/>
            <person name="Rivals E."/>
            <person name="Grigoriev I.V."/>
            <person name="Grimsley N."/>
            <person name="Eyre-Walker A."/>
            <person name="Piganeau G."/>
        </authorList>
    </citation>
    <scope>NUCLEOTIDE SEQUENCE [LARGE SCALE GENOMIC DNA]</scope>
    <source>
        <strain evidence="2">RCC 1115</strain>
    </source>
</reference>
<feature type="compositionally biased region" description="Polar residues" evidence="1">
    <location>
        <begin position="90"/>
        <end position="102"/>
    </location>
</feature>
<dbReference type="AlphaFoldDB" id="A0A1Y5ID49"/>
<dbReference type="Proteomes" id="UP000195557">
    <property type="component" value="Unassembled WGS sequence"/>
</dbReference>
<name>A0A1Y5ID49_OSTTA</name>
<dbReference type="SUPFAM" id="SSF54236">
    <property type="entry name" value="Ubiquitin-like"/>
    <property type="match status" value="1"/>
</dbReference>
<evidence type="ECO:0000313" key="2">
    <source>
        <dbReference type="EMBL" id="OUS47411.1"/>
    </source>
</evidence>
<dbReference type="Gene3D" id="3.10.20.90">
    <property type="entry name" value="Phosphatidylinositol 3-kinase Catalytic Subunit, Chain A, domain 1"/>
    <property type="match status" value="1"/>
</dbReference>
<feature type="compositionally biased region" description="Acidic residues" evidence="1">
    <location>
        <begin position="56"/>
        <end position="66"/>
    </location>
</feature>
<accession>A0A1Y5ID49</accession>
<evidence type="ECO:0008006" key="3">
    <source>
        <dbReference type="Google" id="ProtNLM"/>
    </source>
</evidence>
<dbReference type="InterPro" id="IPR029071">
    <property type="entry name" value="Ubiquitin-like_domsf"/>
</dbReference>
<proteinExistence type="predicted"/>
<feature type="compositionally biased region" description="Acidic residues" evidence="1">
    <location>
        <begin position="1"/>
        <end position="14"/>
    </location>
</feature>
<evidence type="ECO:0000256" key="1">
    <source>
        <dbReference type="SAM" id="MobiDB-lite"/>
    </source>
</evidence>
<organism evidence="2">
    <name type="scientific">Ostreococcus tauri</name>
    <name type="common">Marine green alga</name>
    <dbReference type="NCBI Taxonomy" id="70448"/>
    <lineage>
        <taxon>Eukaryota</taxon>
        <taxon>Viridiplantae</taxon>
        <taxon>Chlorophyta</taxon>
        <taxon>Mamiellophyceae</taxon>
        <taxon>Mamiellales</taxon>
        <taxon>Bathycoccaceae</taxon>
        <taxon>Ostreococcus</taxon>
    </lineage>
</organism>
<dbReference type="EMBL" id="KZ155778">
    <property type="protein sequence ID" value="OUS47411.1"/>
    <property type="molecule type" value="Genomic_DNA"/>
</dbReference>
<sequence>MADDDDDSSDDDDLFGAPKELDVAWSDDDDAKVRKFTTPLKLDGIGSDSSDASDKEADDDDDDVNAYDDVQRPSELSSGRDGRGGKRASASASTQSPVNKRSITVDVPSSVKEGETSAAARAQALLSGFDELARPAVPAYVPAERVAEVVEDDGSDEEDIREVSDVEGDEVEDDFCQGDVGEDLMKLVFQLPTGEKFDRYVGRRWTFERIIKAWRKSADWELVTLALGDATGLRVICDGDVVRGGDTPLDFDLDDGDTLDLMKPGKA</sequence>
<gene>
    <name evidence="2" type="ORF">BE221DRAFT_71920</name>
</gene>